<evidence type="ECO:0000256" key="5">
    <source>
        <dbReference type="ARBA" id="ARBA00023027"/>
    </source>
</evidence>
<dbReference type="Gene3D" id="3.90.180.10">
    <property type="entry name" value="Medium-chain alcohol dehydrogenases, catalytic domain"/>
    <property type="match status" value="1"/>
</dbReference>
<dbReference type="InterPro" id="IPR036291">
    <property type="entry name" value="NAD(P)-bd_dom_sf"/>
</dbReference>
<dbReference type="Pfam" id="PF08240">
    <property type="entry name" value="ADH_N"/>
    <property type="match status" value="1"/>
</dbReference>
<dbReference type="InterPro" id="IPR011032">
    <property type="entry name" value="GroES-like_sf"/>
</dbReference>
<dbReference type="Pfam" id="PF00107">
    <property type="entry name" value="ADH_zinc_N"/>
    <property type="match status" value="1"/>
</dbReference>
<evidence type="ECO:0000313" key="8">
    <source>
        <dbReference type="EMBL" id="GBF56868.1"/>
    </source>
</evidence>
<evidence type="ECO:0000313" key="9">
    <source>
        <dbReference type="Proteomes" id="UP000245086"/>
    </source>
</evidence>
<dbReference type="OrthoDB" id="9770544at2"/>
<dbReference type="SMART" id="SM00829">
    <property type="entry name" value="PKS_ER"/>
    <property type="match status" value="1"/>
</dbReference>
<comment type="similarity">
    <text evidence="6">Belongs to the zinc-containing alcohol dehydrogenase family.</text>
</comment>
<dbReference type="RefSeq" id="WP_108983709.1">
    <property type="nucleotide sequence ID" value="NZ_BFBR01000001.1"/>
</dbReference>
<reference evidence="8 9" key="1">
    <citation type="journal article" date="2018" name="Genome Announc.">
        <title>Draft Genome Sequence of "Candidatus Phycosocius bacilliformis," an Alphaproteobacterial Ectosymbiont of the Hydrocarbon-Producing Green Alga Botryococcus braunii.</title>
        <authorList>
            <person name="Tanabe Y."/>
            <person name="Yamaguchi H."/>
            <person name="Watanabe M.M."/>
        </authorList>
    </citation>
    <scope>NUCLEOTIDE SEQUENCE [LARGE SCALE GENOMIC DNA]</scope>
    <source>
        <strain evidence="8 9">BOTRYCO-2</strain>
    </source>
</reference>
<dbReference type="PANTHER" id="PTHR43880:SF12">
    <property type="entry name" value="ALCOHOL DEHYDROGENASE CLASS-3"/>
    <property type="match status" value="1"/>
</dbReference>
<evidence type="ECO:0000256" key="6">
    <source>
        <dbReference type="RuleBase" id="RU361277"/>
    </source>
</evidence>
<evidence type="ECO:0000256" key="3">
    <source>
        <dbReference type="ARBA" id="ARBA00022833"/>
    </source>
</evidence>
<dbReference type="EC" id="1.1.1.1" evidence="8"/>
<name>A0A2P2E733_9PROT</name>
<dbReference type="InterPro" id="IPR020843">
    <property type="entry name" value="ER"/>
</dbReference>
<comment type="cofactor">
    <cofactor evidence="1 6">
        <name>Zn(2+)</name>
        <dbReference type="ChEBI" id="CHEBI:29105"/>
    </cofactor>
</comment>
<dbReference type="GO" id="GO:0046294">
    <property type="term" value="P:formaldehyde catabolic process"/>
    <property type="evidence" value="ECO:0007669"/>
    <property type="project" value="TreeGrafter"/>
</dbReference>
<gene>
    <name evidence="8" type="primary">adhB</name>
    <name evidence="8" type="ORF">PbB2_00525</name>
</gene>
<dbReference type="Gene3D" id="3.40.50.720">
    <property type="entry name" value="NAD(P)-binding Rossmann-like Domain"/>
    <property type="match status" value="1"/>
</dbReference>
<evidence type="ECO:0000259" key="7">
    <source>
        <dbReference type="SMART" id="SM00829"/>
    </source>
</evidence>
<evidence type="ECO:0000256" key="1">
    <source>
        <dbReference type="ARBA" id="ARBA00001947"/>
    </source>
</evidence>
<feature type="domain" description="Enoyl reductase (ER)" evidence="7">
    <location>
        <begin position="19"/>
        <end position="373"/>
    </location>
</feature>
<evidence type="ECO:0000256" key="4">
    <source>
        <dbReference type="ARBA" id="ARBA00023002"/>
    </source>
</evidence>
<dbReference type="InterPro" id="IPR013149">
    <property type="entry name" value="ADH-like_C"/>
</dbReference>
<keyword evidence="4 8" id="KW-0560">Oxidoreductase</keyword>
<dbReference type="InterPro" id="IPR002328">
    <property type="entry name" value="ADH_Zn_CS"/>
</dbReference>
<evidence type="ECO:0000256" key="2">
    <source>
        <dbReference type="ARBA" id="ARBA00022723"/>
    </source>
</evidence>
<dbReference type="AlphaFoldDB" id="A0A2P2E733"/>
<sequence length="385" mass="40674">MTERASIEPRIGRAAITDGKGGFVLDQIEVRPPIGDEVRIVMGAAGICHTDHASLSWDGPLVAGHEGAGWVEAVGPLVADLAPGTPVLLNWAIPCGQCVRCEAGQANICERTHGVDPVAHGSSRAGIGHTLWRGKSIERAFNLGTFADYTLVRRAAVTKIRHDIPLQQACILGCGVMTGVGSVLNIAQPKPGDSVAVLGCGGVGLSVIQGARLARAGRIIALDIRPESLARAVQFGATDAILVNPDDVDHHEKIEAVKTLTLGRGVDFAFEATGVAALAFVPLRLVRNGGTAIQVSGAHGPVEAIMPHFWWDKRYITPLYGGCDPDRDFPRLMDWAACGDIDLPAMISRTYALDELGEAISDMLSGRTAKGVVVFEEGAHLVPYL</sequence>
<dbReference type="GO" id="GO:0005829">
    <property type="term" value="C:cytosol"/>
    <property type="evidence" value="ECO:0007669"/>
    <property type="project" value="TreeGrafter"/>
</dbReference>
<dbReference type="Proteomes" id="UP000245086">
    <property type="component" value="Unassembled WGS sequence"/>
</dbReference>
<dbReference type="PROSITE" id="PS00059">
    <property type="entry name" value="ADH_ZINC"/>
    <property type="match status" value="1"/>
</dbReference>
<comment type="caution">
    <text evidence="8">The sequence shown here is derived from an EMBL/GenBank/DDBJ whole genome shotgun (WGS) entry which is preliminary data.</text>
</comment>
<keyword evidence="5" id="KW-0520">NAD</keyword>
<protein>
    <submittedName>
        <fullName evidence="8">Alcohol dehydrogenase B</fullName>
        <ecNumber evidence="8">1.1.1.1</ecNumber>
    </submittedName>
</protein>
<organism evidence="8 9">
    <name type="scientific">Candidatus Phycosocius bacilliformis</name>
    <dbReference type="NCBI Taxonomy" id="1445552"/>
    <lineage>
        <taxon>Bacteria</taxon>
        <taxon>Pseudomonadati</taxon>
        <taxon>Pseudomonadota</taxon>
        <taxon>Alphaproteobacteria</taxon>
        <taxon>Caulobacterales</taxon>
        <taxon>Caulobacterales incertae sedis</taxon>
        <taxon>Candidatus Phycosocius</taxon>
    </lineage>
</organism>
<proteinExistence type="inferred from homology"/>
<dbReference type="PANTHER" id="PTHR43880">
    <property type="entry name" value="ALCOHOL DEHYDROGENASE"/>
    <property type="match status" value="1"/>
</dbReference>
<dbReference type="GO" id="GO:0051903">
    <property type="term" value="F:S-(hydroxymethyl)glutathione dehydrogenase [NAD(P)+] activity"/>
    <property type="evidence" value="ECO:0007669"/>
    <property type="project" value="TreeGrafter"/>
</dbReference>
<dbReference type="SUPFAM" id="SSF50129">
    <property type="entry name" value="GroES-like"/>
    <property type="match status" value="1"/>
</dbReference>
<keyword evidence="9" id="KW-1185">Reference proteome</keyword>
<keyword evidence="3 6" id="KW-0862">Zinc</keyword>
<dbReference type="EMBL" id="BFBR01000001">
    <property type="protein sequence ID" value="GBF56868.1"/>
    <property type="molecule type" value="Genomic_DNA"/>
</dbReference>
<keyword evidence="2 6" id="KW-0479">Metal-binding</keyword>
<dbReference type="FunFam" id="3.40.50.720:FF:000003">
    <property type="entry name" value="S-(hydroxymethyl)glutathione dehydrogenase"/>
    <property type="match status" value="1"/>
</dbReference>
<accession>A0A2P2E733</accession>
<dbReference type="SUPFAM" id="SSF51735">
    <property type="entry name" value="NAD(P)-binding Rossmann-fold domains"/>
    <property type="match status" value="1"/>
</dbReference>
<dbReference type="GO" id="GO:0008270">
    <property type="term" value="F:zinc ion binding"/>
    <property type="evidence" value="ECO:0007669"/>
    <property type="project" value="InterPro"/>
</dbReference>
<dbReference type="InterPro" id="IPR013154">
    <property type="entry name" value="ADH-like_N"/>
</dbReference>
<dbReference type="GO" id="GO:0004022">
    <property type="term" value="F:alcohol dehydrogenase (NAD+) activity"/>
    <property type="evidence" value="ECO:0007669"/>
    <property type="project" value="UniProtKB-EC"/>
</dbReference>